<keyword evidence="2" id="KW-1283">Bacterial microcompartment</keyword>
<evidence type="ECO:0000256" key="3">
    <source>
        <dbReference type="PROSITE-ProRule" id="PRU01278"/>
    </source>
</evidence>
<evidence type="ECO:0000256" key="1">
    <source>
        <dbReference type="ARBA" id="ARBA00024322"/>
    </source>
</evidence>
<dbReference type="CDD" id="cd07053">
    <property type="entry name" value="BMC_PduT_repeat1"/>
    <property type="match status" value="1"/>
</dbReference>
<comment type="subcellular location">
    <subcellularLocation>
        <location evidence="1">Bacterial microcompartment</location>
    </subcellularLocation>
</comment>
<sequence length="183" mass="20042">MNKSIGSIEFRSISKGIEIANEMVKRADVDVIYAKSICPGKFIIMISGDASEVHESVNYGLKFDKKYIVDSFILNRVHDDIVNGLKNRYKSKDIEGLAVGIMETNKVCAGLEALDKALKSGDVNLVKLQLAFAIGGKLVYILSGTLSSIEHSINTAIEEVESKDIVATSIIPSPEVEFIRHII</sequence>
<evidence type="ECO:0000313" key="5">
    <source>
        <dbReference type="EMBL" id="MBY0754276.1"/>
    </source>
</evidence>
<dbReference type="Gene3D" id="3.30.70.1710">
    <property type="match status" value="2"/>
</dbReference>
<evidence type="ECO:0000256" key="2">
    <source>
        <dbReference type="ARBA" id="ARBA00024446"/>
    </source>
</evidence>
<dbReference type="Pfam" id="PF00936">
    <property type="entry name" value="BMC"/>
    <property type="match status" value="2"/>
</dbReference>
<proteinExistence type="inferred from homology"/>
<dbReference type="PROSITE" id="PS51930">
    <property type="entry name" value="BMC_2"/>
    <property type="match status" value="2"/>
</dbReference>
<dbReference type="SUPFAM" id="SSF143414">
    <property type="entry name" value="CcmK-like"/>
    <property type="match status" value="2"/>
</dbReference>
<accession>A0ABS7KTX9</accession>
<dbReference type="PANTHER" id="PTHR33941">
    <property type="entry name" value="PROPANEDIOL UTILIZATION PROTEIN PDUA"/>
    <property type="match status" value="1"/>
</dbReference>
<dbReference type="InterPro" id="IPR037233">
    <property type="entry name" value="CcmK-like_sf"/>
</dbReference>
<evidence type="ECO:0000259" key="4">
    <source>
        <dbReference type="PROSITE" id="PS51930"/>
    </source>
</evidence>
<dbReference type="CDD" id="cd07054">
    <property type="entry name" value="BMC_PduT_repeat2"/>
    <property type="match status" value="1"/>
</dbReference>
<dbReference type="PANTHER" id="PTHR33941:SF11">
    <property type="entry name" value="BACTERIAL MICROCOMPARTMENT SHELL PROTEIN PDUJ"/>
    <property type="match status" value="1"/>
</dbReference>
<feature type="domain" description="BMC" evidence="4">
    <location>
        <begin position="98"/>
        <end position="183"/>
    </location>
</feature>
<dbReference type="PIRSF" id="PIRSF034834">
    <property type="entry name" value="PduT"/>
    <property type="match status" value="1"/>
</dbReference>
<protein>
    <submittedName>
        <fullName evidence="5">BMC domain-containing protein</fullName>
    </submittedName>
</protein>
<keyword evidence="6" id="KW-1185">Reference proteome</keyword>
<dbReference type="InterPro" id="IPR000249">
    <property type="entry name" value="BMC_dom"/>
</dbReference>
<dbReference type="InterPro" id="IPR044872">
    <property type="entry name" value="CcmK/CsoS1_BMC"/>
</dbReference>
<dbReference type="Proteomes" id="UP001299068">
    <property type="component" value="Unassembled WGS sequence"/>
</dbReference>
<feature type="domain" description="BMC" evidence="4">
    <location>
        <begin position="4"/>
        <end position="86"/>
    </location>
</feature>
<evidence type="ECO:0000313" key="6">
    <source>
        <dbReference type="Proteomes" id="UP001299068"/>
    </source>
</evidence>
<reference evidence="5 6" key="1">
    <citation type="journal article" date="2021" name="Cell Host Microbe">
        <title>in vivo commensal control of Clostridioides difficile virulence.</title>
        <authorList>
            <person name="Girinathan B.P."/>
            <person name="Dibenedetto N."/>
            <person name="Worley J.N."/>
            <person name="Peltier J."/>
            <person name="Arrieta-Ortiz M.L."/>
            <person name="Rupa Christinal Immanuel S."/>
            <person name="Lavin R."/>
            <person name="Delaney M.L."/>
            <person name="Cummins C."/>
            <person name="Hoffmann M."/>
            <person name="Luo Y."/>
            <person name="Gonzalez-Escalona N."/>
            <person name="Allard M."/>
            <person name="Onderdonk A.B."/>
            <person name="Gerber G.K."/>
            <person name="Sonenshein A.L."/>
            <person name="Baliga N."/>
            <person name="Dupuy B."/>
            <person name="Bry L."/>
        </authorList>
    </citation>
    <scope>NUCLEOTIDE SEQUENCE [LARGE SCALE GENOMIC DNA]</scope>
    <source>
        <strain evidence="5 6">DSM 599</strain>
    </source>
</reference>
<dbReference type="RefSeq" id="WP_221858805.1">
    <property type="nucleotide sequence ID" value="NZ_JAIKTU010000002.1"/>
</dbReference>
<dbReference type="InterPro" id="IPR050575">
    <property type="entry name" value="BMC_shell"/>
</dbReference>
<gene>
    <name evidence="5" type="ORF">K5V21_02295</name>
</gene>
<name>A0ABS7KTX9_CLOSR</name>
<organism evidence="5 6">
    <name type="scientific">Clostridium sardiniense</name>
    <name type="common">Clostridium absonum</name>
    <dbReference type="NCBI Taxonomy" id="29369"/>
    <lineage>
        <taxon>Bacteria</taxon>
        <taxon>Bacillati</taxon>
        <taxon>Bacillota</taxon>
        <taxon>Clostridia</taxon>
        <taxon>Eubacteriales</taxon>
        <taxon>Clostridiaceae</taxon>
        <taxon>Clostridium</taxon>
    </lineage>
</organism>
<comment type="caution">
    <text evidence="5">The sequence shown here is derived from an EMBL/GenBank/DDBJ whole genome shotgun (WGS) entry which is preliminary data.</text>
</comment>
<dbReference type="EMBL" id="JAIKTU010000002">
    <property type="protein sequence ID" value="MBY0754276.1"/>
    <property type="molecule type" value="Genomic_DNA"/>
</dbReference>
<dbReference type="SMART" id="SM00877">
    <property type="entry name" value="BMC"/>
    <property type="match status" value="2"/>
</dbReference>
<dbReference type="InterPro" id="IPR011238">
    <property type="entry name" value="Micro_shell_prot_PduT"/>
</dbReference>
<comment type="similarity">
    <text evidence="3">Belongs to the bacterial microcompartments protein family.</text>
</comment>